<dbReference type="Proteomes" id="UP001290462">
    <property type="component" value="Unassembled WGS sequence"/>
</dbReference>
<evidence type="ECO:0000256" key="1">
    <source>
        <dbReference type="SAM" id="SignalP"/>
    </source>
</evidence>
<proteinExistence type="predicted"/>
<evidence type="ECO:0000313" key="2">
    <source>
        <dbReference type="EMBL" id="MDZ5759172.1"/>
    </source>
</evidence>
<keyword evidence="1" id="KW-0732">Signal</keyword>
<dbReference type="EMBL" id="JAVBVO010000003">
    <property type="protein sequence ID" value="MDZ5759172.1"/>
    <property type="molecule type" value="Genomic_DNA"/>
</dbReference>
<accession>A0AAW9JRQ1</accession>
<name>A0AAW9JRQ1_CARML</name>
<sequence length="186" mass="19460">MKNMKPMILGSAAVLSLLVGGTIASATQTIDGREGQTSGDVQVNGIIGSFDNTKPGPDPEDINEWINVTIPTTALFYSTEASGHKELVSPTYTVTNNSAKGVITTVSSVEDASTIDSVDLLNINAIELIKEGEVSLAESELFELGASATDSATKTFEFTGTSTPGADDEEINPSFNLVLNFAPVVE</sequence>
<dbReference type="RefSeq" id="WP_322809080.1">
    <property type="nucleotide sequence ID" value="NZ_JAVBVO010000003.1"/>
</dbReference>
<reference evidence="2" key="1">
    <citation type="submission" date="2023-08" db="EMBL/GenBank/DDBJ databases">
        <title>Genomic characterization of piscicolin 126 produced by Carnobacterium maltaromaticum CM22 strain isolated from salmon (Salmo salar).</title>
        <authorList>
            <person name="Gonzalez-Gragera E."/>
            <person name="Garcia-Lopez J.D."/>
            <person name="Teso-Perez C."/>
            <person name="Gimenez-Hernandez I."/>
            <person name="Peralta-Sanchez J.M."/>
            <person name="Valdivia E."/>
            <person name="Montalban-Lopez M."/>
            <person name="Martin-Platero A.M."/>
            <person name="Banos A."/>
            <person name="Martinez-Bueno M."/>
        </authorList>
    </citation>
    <scope>NUCLEOTIDE SEQUENCE</scope>
    <source>
        <strain evidence="2">CM22</strain>
    </source>
</reference>
<dbReference type="AlphaFoldDB" id="A0AAW9JRQ1"/>
<evidence type="ECO:0000313" key="3">
    <source>
        <dbReference type="Proteomes" id="UP001290462"/>
    </source>
</evidence>
<evidence type="ECO:0008006" key="4">
    <source>
        <dbReference type="Google" id="ProtNLM"/>
    </source>
</evidence>
<feature type="signal peptide" evidence="1">
    <location>
        <begin position="1"/>
        <end position="26"/>
    </location>
</feature>
<gene>
    <name evidence="2" type="ORF">RAK27_10925</name>
</gene>
<comment type="caution">
    <text evidence="2">The sequence shown here is derived from an EMBL/GenBank/DDBJ whole genome shotgun (WGS) entry which is preliminary data.</text>
</comment>
<feature type="chain" id="PRO_5043679014" description="WxL domain-containing protein" evidence="1">
    <location>
        <begin position="27"/>
        <end position="186"/>
    </location>
</feature>
<organism evidence="2 3">
    <name type="scientific">Carnobacterium maltaromaticum</name>
    <name type="common">Carnobacterium piscicola</name>
    <dbReference type="NCBI Taxonomy" id="2751"/>
    <lineage>
        <taxon>Bacteria</taxon>
        <taxon>Bacillati</taxon>
        <taxon>Bacillota</taxon>
        <taxon>Bacilli</taxon>
        <taxon>Lactobacillales</taxon>
        <taxon>Carnobacteriaceae</taxon>
        <taxon>Carnobacterium</taxon>
    </lineage>
</organism>
<protein>
    <recommendedName>
        <fullName evidence="4">WxL domain-containing protein</fullName>
    </recommendedName>
</protein>